<comment type="cofactor">
    <cofactor evidence="1 5">
        <name>pyridoxal 5'-phosphate</name>
        <dbReference type="ChEBI" id="CHEBI:597326"/>
    </cofactor>
</comment>
<dbReference type="Gene3D" id="3.40.640.10">
    <property type="entry name" value="Type I PLP-dependent aspartate aminotransferase-like (Major domain)"/>
    <property type="match status" value="1"/>
</dbReference>
<dbReference type="InterPro" id="IPR015422">
    <property type="entry name" value="PyrdxlP-dep_Trfase_small"/>
</dbReference>
<accession>A0A1W1Y8G5</accession>
<dbReference type="PIRSF" id="PIRSF001434">
    <property type="entry name" value="CGS"/>
    <property type="match status" value="1"/>
</dbReference>
<protein>
    <submittedName>
        <fullName evidence="6">Cystathionine gamma-synthase</fullName>
    </submittedName>
</protein>
<name>A0A1W1Y8G5_9FIRM</name>
<dbReference type="GO" id="GO:0005737">
    <property type="term" value="C:cytoplasm"/>
    <property type="evidence" value="ECO:0007669"/>
    <property type="project" value="TreeGrafter"/>
</dbReference>
<evidence type="ECO:0000313" key="6">
    <source>
        <dbReference type="EMBL" id="SMC32443.1"/>
    </source>
</evidence>
<dbReference type="STRING" id="112901.SAMN04488500_101104"/>
<dbReference type="RefSeq" id="WP_084573638.1">
    <property type="nucleotide sequence ID" value="NZ_CP155572.1"/>
</dbReference>
<dbReference type="Proteomes" id="UP000192738">
    <property type="component" value="Unassembled WGS sequence"/>
</dbReference>
<evidence type="ECO:0000256" key="3">
    <source>
        <dbReference type="ARBA" id="ARBA00022898"/>
    </source>
</evidence>
<dbReference type="GO" id="GO:0016846">
    <property type="term" value="F:carbon-sulfur lyase activity"/>
    <property type="evidence" value="ECO:0007669"/>
    <property type="project" value="TreeGrafter"/>
</dbReference>
<evidence type="ECO:0000256" key="2">
    <source>
        <dbReference type="ARBA" id="ARBA00009077"/>
    </source>
</evidence>
<dbReference type="Pfam" id="PF01053">
    <property type="entry name" value="Cys_Met_Meta_PP"/>
    <property type="match status" value="1"/>
</dbReference>
<organism evidence="6 7">
    <name type="scientific">Sporomusa malonica</name>
    <dbReference type="NCBI Taxonomy" id="112901"/>
    <lineage>
        <taxon>Bacteria</taxon>
        <taxon>Bacillati</taxon>
        <taxon>Bacillota</taxon>
        <taxon>Negativicutes</taxon>
        <taxon>Selenomonadales</taxon>
        <taxon>Sporomusaceae</taxon>
        <taxon>Sporomusa</taxon>
    </lineage>
</organism>
<evidence type="ECO:0000256" key="1">
    <source>
        <dbReference type="ARBA" id="ARBA00001933"/>
    </source>
</evidence>
<evidence type="ECO:0000256" key="5">
    <source>
        <dbReference type="RuleBase" id="RU362118"/>
    </source>
</evidence>
<proteinExistence type="inferred from homology"/>
<dbReference type="GO" id="GO:0030170">
    <property type="term" value="F:pyridoxal phosphate binding"/>
    <property type="evidence" value="ECO:0007669"/>
    <property type="project" value="InterPro"/>
</dbReference>
<dbReference type="InterPro" id="IPR015421">
    <property type="entry name" value="PyrdxlP-dep_Trfase_major"/>
</dbReference>
<feature type="modified residue" description="N6-(pyridoxal phosphate)lysine" evidence="4">
    <location>
        <position position="198"/>
    </location>
</feature>
<comment type="similarity">
    <text evidence="2 5">Belongs to the trans-sulfuration enzymes family.</text>
</comment>
<dbReference type="SUPFAM" id="SSF53383">
    <property type="entry name" value="PLP-dependent transferases"/>
    <property type="match status" value="1"/>
</dbReference>
<dbReference type="InterPro" id="IPR015424">
    <property type="entry name" value="PyrdxlP-dep_Trfase"/>
</dbReference>
<dbReference type="InterPro" id="IPR000277">
    <property type="entry name" value="Cys/Met-Metab_PyrdxlP-dep_enz"/>
</dbReference>
<sequence>MKFATKVVQAGLVTDKTTGAISTPIYQTATFRHPELGRSTGYDYSRSQNPTRKAVEEAVANLEEGHAGFAFASGMAAITSILMLYRPGDHIIITEDCYGGTYRILDKIFTQFGLTATFVDTGDITQVQQAILPATKAILLETPTNPLMKIADIKAIVALARKSSETPIHVIVDNTFLSPYFQRPLPLGADIVVHSGSKYLSGHNDVICGLVVAKDAALCERIGFVQNAVGAVLGPQDSWLLLRGLKTLALRLRQHEENALAVAKWLTSHPSVTKVYYPGLPDHPGKEIQDAQATGYGGMLSFVVDHPRLPEQVLRKVKILQFAESLGGVESLITFPAVQTHADIPAEILQRLGISDCLLRLSVGIEDVDDIIADLAQALEA</sequence>
<gene>
    <name evidence="6" type="ORF">SAMN04488500_101104</name>
</gene>
<dbReference type="FunFam" id="3.40.640.10:FF:000009">
    <property type="entry name" value="Cystathionine gamma-synthase homolog"/>
    <property type="match status" value="1"/>
</dbReference>
<dbReference type="Gene3D" id="3.90.1150.10">
    <property type="entry name" value="Aspartate Aminotransferase, domain 1"/>
    <property type="match status" value="1"/>
</dbReference>
<dbReference type="GO" id="GO:0019346">
    <property type="term" value="P:transsulfuration"/>
    <property type="evidence" value="ECO:0007669"/>
    <property type="project" value="InterPro"/>
</dbReference>
<evidence type="ECO:0000313" key="7">
    <source>
        <dbReference type="Proteomes" id="UP000192738"/>
    </source>
</evidence>
<dbReference type="PANTHER" id="PTHR11808:SF90">
    <property type="entry name" value="CYSTATHIONINE GAMMA-SYNTHASE"/>
    <property type="match status" value="1"/>
</dbReference>
<keyword evidence="3 4" id="KW-0663">Pyridoxal phosphate</keyword>
<dbReference type="PANTHER" id="PTHR11808">
    <property type="entry name" value="TRANS-SULFURATION ENZYME FAMILY MEMBER"/>
    <property type="match status" value="1"/>
</dbReference>
<dbReference type="FunFam" id="3.90.1150.10:FF:000033">
    <property type="entry name" value="Cystathionine gamma-synthase"/>
    <property type="match status" value="1"/>
</dbReference>
<reference evidence="6 7" key="1">
    <citation type="submission" date="2017-04" db="EMBL/GenBank/DDBJ databases">
        <authorList>
            <person name="Afonso C.L."/>
            <person name="Miller P.J."/>
            <person name="Scott M.A."/>
            <person name="Spackman E."/>
            <person name="Goraichik I."/>
            <person name="Dimitrov K.M."/>
            <person name="Suarez D.L."/>
            <person name="Swayne D.E."/>
        </authorList>
    </citation>
    <scope>NUCLEOTIDE SEQUENCE [LARGE SCALE GENOMIC DNA]</scope>
    <source>
        <strain evidence="6 7">DSM 5090</strain>
    </source>
</reference>
<dbReference type="CDD" id="cd00614">
    <property type="entry name" value="CGS_like"/>
    <property type="match status" value="1"/>
</dbReference>
<dbReference type="OrthoDB" id="9780685at2"/>
<dbReference type="GO" id="GO:0009086">
    <property type="term" value="P:methionine biosynthetic process"/>
    <property type="evidence" value="ECO:0007669"/>
    <property type="project" value="UniProtKB-ARBA"/>
</dbReference>
<dbReference type="AlphaFoldDB" id="A0A1W1Y8G5"/>
<evidence type="ECO:0000256" key="4">
    <source>
        <dbReference type="PIRSR" id="PIRSR001434-2"/>
    </source>
</evidence>
<keyword evidence="7" id="KW-1185">Reference proteome</keyword>
<dbReference type="EMBL" id="FWXI01000001">
    <property type="protein sequence ID" value="SMC32443.1"/>
    <property type="molecule type" value="Genomic_DNA"/>
</dbReference>